<keyword evidence="1" id="KW-0813">Transport</keyword>
<dbReference type="PRINTS" id="PR00609">
    <property type="entry name" value="CYTOCHROMEC3"/>
</dbReference>
<evidence type="ECO:0000256" key="5">
    <source>
        <dbReference type="ARBA" id="ARBA00023004"/>
    </source>
</evidence>
<feature type="signal peptide" evidence="7">
    <location>
        <begin position="1"/>
        <end position="20"/>
    </location>
</feature>
<accession>A0A9W6G246</accession>
<sequence length="90" mass="10147">MKRIAPLLIVLLINVPVVKAADTMIFPSKNGNITFNHRRHIELLRECKNCHDKTPGKIANFGKDYAHKTCKGCHEVRGTGPTRCALCHRK</sequence>
<comment type="caution">
    <text evidence="9">The sequence shown here is derived from an EMBL/GenBank/DDBJ whole genome shotgun (WGS) entry which is preliminary data.</text>
</comment>
<comment type="cofactor">
    <cofactor evidence="6">
        <name>heme c</name>
        <dbReference type="ChEBI" id="CHEBI:61717"/>
    </cofactor>
    <text evidence="6">Binds 4 heme c groups covalently per monomer.</text>
</comment>
<feature type="binding site" description="axial binding residue" evidence="6">
    <location>
        <position position="50"/>
    </location>
    <ligand>
        <name>heme c</name>
        <dbReference type="ChEBI" id="CHEBI:61717"/>
        <label>1</label>
    </ligand>
    <ligandPart>
        <name>Fe</name>
        <dbReference type="ChEBI" id="CHEBI:18248"/>
    </ligandPart>
</feature>
<gene>
    <name evidence="9" type="primary">ppcE</name>
    <name evidence="9" type="ORF">GHYDROH2_25100</name>
</gene>
<evidence type="ECO:0000256" key="7">
    <source>
        <dbReference type="SAM" id="SignalP"/>
    </source>
</evidence>
<dbReference type="InterPro" id="IPR036280">
    <property type="entry name" value="Multihaem_cyt_sf"/>
</dbReference>
<dbReference type="InterPro" id="IPR029467">
    <property type="entry name" value="Cyt_c7-like"/>
</dbReference>
<dbReference type="Gene3D" id="3.90.10.10">
    <property type="entry name" value="Cytochrome C3"/>
    <property type="match status" value="1"/>
</dbReference>
<evidence type="ECO:0000313" key="10">
    <source>
        <dbReference type="Proteomes" id="UP001144352"/>
    </source>
</evidence>
<evidence type="ECO:0000256" key="3">
    <source>
        <dbReference type="ARBA" id="ARBA00022723"/>
    </source>
</evidence>
<keyword evidence="4" id="KW-0249">Electron transport</keyword>
<dbReference type="GO" id="GO:0020037">
    <property type="term" value="F:heme binding"/>
    <property type="evidence" value="ECO:0007669"/>
    <property type="project" value="InterPro"/>
</dbReference>
<dbReference type="SUPFAM" id="SSF48695">
    <property type="entry name" value="Multiheme cytochromes"/>
    <property type="match status" value="1"/>
</dbReference>
<protein>
    <submittedName>
        <fullName evidence="9">Cytochrome c</fullName>
    </submittedName>
</protein>
<dbReference type="RefSeq" id="WP_246551364.1">
    <property type="nucleotide sequence ID" value="NZ_BSDS01000002.1"/>
</dbReference>
<dbReference type="Proteomes" id="UP001144352">
    <property type="component" value="Unassembled WGS sequence"/>
</dbReference>
<dbReference type="Pfam" id="PF14522">
    <property type="entry name" value="Cytochrome_C7"/>
    <property type="match status" value="1"/>
</dbReference>
<feature type="domain" description="Cytochrome c7-like" evidence="8">
    <location>
        <begin position="34"/>
        <end position="89"/>
    </location>
</feature>
<keyword evidence="7" id="KW-0732">Signal</keyword>
<dbReference type="GO" id="GO:0009055">
    <property type="term" value="F:electron transfer activity"/>
    <property type="evidence" value="ECO:0007669"/>
    <property type="project" value="InterPro"/>
</dbReference>
<evidence type="ECO:0000259" key="8">
    <source>
        <dbReference type="Pfam" id="PF14522"/>
    </source>
</evidence>
<dbReference type="GO" id="GO:0046872">
    <property type="term" value="F:metal ion binding"/>
    <property type="evidence" value="ECO:0007669"/>
    <property type="project" value="UniProtKB-KW"/>
</dbReference>
<keyword evidence="2 6" id="KW-0349">Heme</keyword>
<keyword evidence="10" id="KW-1185">Reference proteome</keyword>
<evidence type="ECO:0000256" key="4">
    <source>
        <dbReference type="ARBA" id="ARBA00022982"/>
    </source>
</evidence>
<dbReference type="InterPro" id="IPR053591">
    <property type="entry name" value="Cytochrome_c"/>
</dbReference>
<evidence type="ECO:0000256" key="1">
    <source>
        <dbReference type="ARBA" id="ARBA00022448"/>
    </source>
</evidence>
<dbReference type="NCBIfam" id="NF043011">
    <property type="entry name" value="CytC7_Geobact"/>
    <property type="match status" value="1"/>
</dbReference>
<evidence type="ECO:0000256" key="2">
    <source>
        <dbReference type="ARBA" id="ARBA00022617"/>
    </source>
</evidence>
<dbReference type="CDD" id="cd08168">
    <property type="entry name" value="Cytochrom_C3"/>
    <property type="match status" value="1"/>
</dbReference>
<proteinExistence type="predicted"/>
<feature type="binding site" description="axial binding residue" evidence="6">
    <location>
        <position position="37"/>
    </location>
    <ligand>
        <name>heme c</name>
        <dbReference type="ChEBI" id="CHEBI:61717"/>
        <label>1</label>
    </ligand>
    <ligandPart>
        <name>Fe</name>
        <dbReference type="ChEBI" id="CHEBI:18248"/>
    </ligandPart>
</feature>
<evidence type="ECO:0000313" key="9">
    <source>
        <dbReference type="EMBL" id="GLI39009.1"/>
    </source>
</evidence>
<evidence type="ECO:0000256" key="6">
    <source>
        <dbReference type="PIRSR" id="PIRSR602322-1"/>
    </source>
</evidence>
<feature type="binding site" description="axial binding residue" evidence="6">
    <location>
        <position position="47"/>
    </location>
    <ligand>
        <name>heme c</name>
        <dbReference type="ChEBI" id="CHEBI:61717"/>
        <label>1</label>
    </ligand>
    <ligandPart>
        <name>Fe</name>
        <dbReference type="ChEBI" id="CHEBI:18248"/>
    </ligandPart>
</feature>
<feature type="chain" id="PRO_5040931718" evidence="7">
    <location>
        <begin position="21"/>
        <end position="90"/>
    </location>
</feature>
<dbReference type="EMBL" id="BSDS01000002">
    <property type="protein sequence ID" value="GLI39009.1"/>
    <property type="molecule type" value="Genomic_DNA"/>
</dbReference>
<feature type="binding site" description="axial binding residue" evidence="6">
    <location>
        <position position="40"/>
    </location>
    <ligand>
        <name>heme c</name>
        <dbReference type="ChEBI" id="CHEBI:61717"/>
        <label>1</label>
    </ligand>
    <ligandPart>
        <name>Fe</name>
        <dbReference type="ChEBI" id="CHEBI:18248"/>
    </ligandPart>
</feature>
<organism evidence="9 10">
    <name type="scientific">Geobacter hydrogenophilus</name>
    <dbReference type="NCBI Taxonomy" id="40983"/>
    <lineage>
        <taxon>Bacteria</taxon>
        <taxon>Pseudomonadati</taxon>
        <taxon>Thermodesulfobacteriota</taxon>
        <taxon>Desulfuromonadia</taxon>
        <taxon>Geobacterales</taxon>
        <taxon>Geobacteraceae</taxon>
        <taxon>Geobacter</taxon>
    </lineage>
</organism>
<keyword evidence="5 6" id="KW-0408">Iron</keyword>
<keyword evidence="3 6" id="KW-0479">Metal-binding</keyword>
<dbReference type="AlphaFoldDB" id="A0A9W6G246"/>
<name>A0A9W6G246_9BACT</name>
<reference evidence="9" key="1">
    <citation type="submission" date="2022-12" db="EMBL/GenBank/DDBJ databases">
        <title>Reference genome sequencing for broad-spectrum identification of bacterial and archaeal isolates by mass spectrometry.</title>
        <authorList>
            <person name="Sekiguchi Y."/>
            <person name="Tourlousse D.M."/>
        </authorList>
    </citation>
    <scope>NUCLEOTIDE SEQUENCE</scope>
    <source>
        <strain evidence="9">H2</strain>
    </source>
</reference>
<dbReference type="InterPro" id="IPR002322">
    <property type="entry name" value="Cyt_c_III"/>
</dbReference>
<feature type="binding site" description="axial binding residue" evidence="6">
    <location>
        <position position="51"/>
    </location>
    <ligand>
        <name>heme c</name>
        <dbReference type="ChEBI" id="CHEBI:61717"/>
        <label>1</label>
    </ligand>
    <ligandPart>
        <name>Fe</name>
        <dbReference type="ChEBI" id="CHEBI:18248"/>
    </ligandPart>
</feature>